<comment type="caution">
    <text evidence="2">The sequence shown here is derived from an EMBL/GenBank/DDBJ whole genome shotgun (WGS) entry which is preliminary data.</text>
</comment>
<accession>A0A562BS04</accession>
<proteinExistence type="predicted"/>
<dbReference type="Proteomes" id="UP000318141">
    <property type="component" value="Unassembled WGS sequence"/>
</dbReference>
<organism evidence="2 3">
    <name type="scientific">Cupriavidus gilardii J11</name>
    <dbReference type="NCBI Taxonomy" id="936133"/>
    <lineage>
        <taxon>Bacteria</taxon>
        <taxon>Pseudomonadati</taxon>
        <taxon>Pseudomonadota</taxon>
        <taxon>Betaproteobacteria</taxon>
        <taxon>Burkholderiales</taxon>
        <taxon>Burkholderiaceae</taxon>
        <taxon>Cupriavidus</taxon>
    </lineage>
</organism>
<dbReference type="Gene3D" id="3.30.1690.10">
    <property type="entry name" value="TcpA-like pilin"/>
    <property type="match status" value="1"/>
</dbReference>
<dbReference type="Pfam" id="PF08805">
    <property type="entry name" value="PilS"/>
    <property type="match status" value="1"/>
</dbReference>
<protein>
    <submittedName>
        <fullName evidence="2">PilS-like protein</fullName>
    </submittedName>
</protein>
<gene>
    <name evidence="2" type="ORF">L602_001500001040</name>
</gene>
<feature type="domain" description="Type 4 secretion system PilS N-terminal" evidence="1">
    <location>
        <begin position="36"/>
        <end position="164"/>
    </location>
</feature>
<dbReference type="InterPro" id="IPR014911">
    <property type="entry name" value="PilS_N"/>
</dbReference>
<evidence type="ECO:0000313" key="3">
    <source>
        <dbReference type="Proteomes" id="UP000318141"/>
    </source>
</evidence>
<evidence type="ECO:0000259" key="1">
    <source>
        <dbReference type="Pfam" id="PF08805"/>
    </source>
</evidence>
<sequence>MDGILGRVVAIVLGLIALSGVGYAAYNGFQTHKGGTVSTNITQIITNARAGFSQGNNGYTNFTTANIPAMITGGMFPTDMVRGNTLVDNWGNAVTLSSASNGSQGVITFGGGNAQTAKQCVSVATGLKDFLTLTVGTTTFSQANLPDQATAGSACSATASFTLTFQ</sequence>
<dbReference type="OrthoDB" id="9100844at2"/>
<dbReference type="InterPro" id="IPR045584">
    <property type="entry name" value="Pilin-like"/>
</dbReference>
<name>A0A562BS04_9BURK</name>
<keyword evidence="3" id="KW-1185">Reference proteome</keyword>
<dbReference type="AlphaFoldDB" id="A0A562BS04"/>
<reference evidence="2 3" key="1">
    <citation type="submission" date="2019-07" db="EMBL/GenBank/DDBJ databases">
        <title>Genome sequencing of lignin-degrading bacterial isolates.</title>
        <authorList>
            <person name="Gladden J."/>
        </authorList>
    </citation>
    <scope>NUCLEOTIDE SEQUENCE [LARGE SCALE GENOMIC DNA]</scope>
    <source>
        <strain evidence="2 3">J11</strain>
    </source>
</reference>
<dbReference type="EMBL" id="VLJN01000007">
    <property type="protein sequence ID" value="TWG87971.1"/>
    <property type="molecule type" value="Genomic_DNA"/>
</dbReference>
<evidence type="ECO:0000313" key="2">
    <source>
        <dbReference type="EMBL" id="TWG87971.1"/>
    </source>
</evidence>
<dbReference type="SUPFAM" id="SSF54523">
    <property type="entry name" value="Pili subunits"/>
    <property type="match status" value="1"/>
</dbReference>